<organism evidence="2 3">
    <name type="scientific">Plectonema radiosum NIES-515</name>
    <dbReference type="NCBI Taxonomy" id="2986073"/>
    <lineage>
        <taxon>Bacteria</taxon>
        <taxon>Bacillati</taxon>
        <taxon>Cyanobacteriota</taxon>
        <taxon>Cyanophyceae</taxon>
        <taxon>Oscillatoriophycideae</taxon>
        <taxon>Oscillatoriales</taxon>
        <taxon>Microcoleaceae</taxon>
        <taxon>Plectonema</taxon>
    </lineage>
</organism>
<keyword evidence="3" id="KW-1185">Reference proteome</keyword>
<dbReference type="Proteomes" id="UP001526143">
    <property type="component" value="Unassembled WGS sequence"/>
</dbReference>
<keyword evidence="1" id="KW-0812">Transmembrane</keyword>
<keyword evidence="1" id="KW-0472">Membrane</keyword>
<feature type="transmembrane region" description="Helical" evidence="1">
    <location>
        <begin position="30"/>
        <end position="52"/>
    </location>
</feature>
<reference evidence="2 3" key="1">
    <citation type="submission" date="2022-10" db="EMBL/GenBank/DDBJ databases">
        <title>Identification of biosynthetic pathway for the production of the potent trypsin inhibitor radiosumin.</title>
        <authorList>
            <person name="Fewer D.P."/>
            <person name="Delbaje E."/>
            <person name="Ouyang X."/>
            <person name="Agostino P.D."/>
            <person name="Wahlsten M."/>
            <person name="Jokela J."/>
            <person name="Permi P."/>
            <person name="Haapaniemi E."/>
            <person name="Koistinen H."/>
        </authorList>
    </citation>
    <scope>NUCLEOTIDE SEQUENCE [LARGE SCALE GENOMIC DNA]</scope>
    <source>
        <strain evidence="2 3">NIES-515</strain>
    </source>
</reference>
<accession>A0ABT3ATF2</accession>
<sequence length="90" mass="9885">MTHLDSESTQNKQLKFLNRASKKFSTGDTLALFAVGTFGLHILTFFLLFLIYGSYSQLNKKPPPSLVQLETGSAIKVAPLGNSDRTPQVV</sequence>
<name>A0ABT3ATF2_9CYAN</name>
<dbReference type="RefSeq" id="WP_263743902.1">
    <property type="nucleotide sequence ID" value="NZ_JAOWRF010000036.1"/>
</dbReference>
<comment type="caution">
    <text evidence="2">The sequence shown here is derived from an EMBL/GenBank/DDBJ whole genome shotgun (WGS) entry which is preliminary data.</text>
</comment>
<proteinExistence type="predicted"/>
<keyword evidence="1" id="KW-1133">Transmembrane helix</keyword>
<gene>
    <name evidence="2" type="ORF">OGM63_02410</name>
</gene>
<evidence type="ECO:0000313" key="3">
    <source>
        <dbReference type="Proteomes" id="UP001526143"/>
    </source>
</evidence>
<evidence type="ECO:0000313" key="2">
    <source>
        <dbReference type="EMBL" id="MCV3212393.1"/>
    </source>
</evidence>
<dbReference type="EMBL" id="JAOWRF010000036">
    <property type="protein sequence ID" value="MCV3212393.1"/>
    <property type="molecule type" value="Genomic_DNA"/>
</dbReference>
<protein>
    <submittedName>
        <fullName evidence="2">Uncharacterized protein</fullName>
    </submittedName>
</protein>
<evidence type="ECO:0000256" key="1">
    <source>
        <dbReference type="SAM" id="Phobius"/>
    </source>
</evidence>